<evidence type="ECO:0000313" key="7">
    <source>
        <dbReference type="EMBL" id="CAJ0580644.1"/>
    </source>
</evidence>
<keyword evidence="1" id="KW-0813">Transport</keyword>
<dbReference type="Pfam" id="PF10475">
    <property type="entry name" value="Vps54_N"/>
    <property type="match status" value="1"/>
</dbReference>
<feature type="domain" description="Syndetin C-terminal" evidence="5">
    <location>
        <begin position="656"/>
        <end position="890"/>
    </location>
</feature>
<keyword evidence="2" id="KW-0653">Protein transport</keyword>
<evidence type="ECO:0000313" key="8">
    <source>
        <dbReference type="Proteomes" id="UP001177023"/>
    </source>
</evidence>
<feature type="non-terminal residue" evidence="7">
    <location>
        <position position="891"/>
    </location>
</feature>
<evidence type="ECO:0000256" key="3">
    <source>
        <dbReference type="ARBA" id="ARBA00023054"/>
    </source>
</evidence>
<dbReference type="InterPro" id="IPR019514">
    <property type="entry name" value="Syndetin_C"/>
</dbReference>
<dbReference type="GO" id="GO:0015031">
    <property type="term" value="P:protein transport"/>
    <property type="evidence" value="ECO:0007669"/>
    <property type="project" value="UniProtKB-KW"/>
</dbReference>
<evidence type="ECO:0000256" key="2">
    <source>
        <dbReference type="ARBA" id="ARBA00022927"/>
    </source>
</evidence>
<protein>
    <recommendedName>
        <fullName evidence="9">Coiled-coil domain-containing protein 132</fullName>
    </recommendedName>
</protein>
<comment type="caution">
    <text evidence="7">The sequence shown here is derived from an EMBL/GenBank/DDBJ whole genome shotgun (WGS) entry which is preliminary data.</text>
</comment>
<dbReference type="InterPro" id="IPR040047">
    <property type="entry name" value="VPS50"/>
</dbReference>
<evidence type="ECO:0000256" key="1">
    <source>
        <dbReference type="ARBA" id="ARBA00022448"/>
    </source>
</evidence>
<dbReference type="GO" id="GO:0005829">
    <property type="term" value="C:cytosol"/>
    <property type="evidence" value="ECO:0007669"/>
    <property type="project" value="GOC"/>
</dbReference>
<keyword evidence="8" id="KW-1185">Reference proteome</keyword>
<organism evidence="7 8">
    <name type="scientific">Mesorhabditis spiculigera</name>
    <dbReference type="NCBI Taxonomy" id="96644"/>
    <lineage>
        <taxon>Eukaryota</taxon>
        <taxon>Metazoa</taxon>
        <taxon>Ecdysozoa</taxon>
        <taxon>Nematoda</taxon>
        <taxon>Chromadorea</taxon>
        <taxon>Rhabditida</taxon>
        <taxon>Rhabditina</taxon>
        <taxon>Rhabditomorpha</taxon>
        <taxon>Rhabditoidea</taxon>
        <taxon>Rhabditidae</taxon>
        <taxon>Mesorhabditinae</taxon>
        <taxon>Mesorhabditis</taxon>
    </lineage>
</organism>
<dbReference type="GO" id="GO:0032456">
    <property type="term" value="P:endocytic recycling"/>
    <property type="evidence" value="ECO:0007669"/>
    <property type="project" value="InterPro"/>
</dbReference>
<dbReference type="AlphaFoldDB" id="A0AA36D6D2"/>
<keyword evidence="3" id="KW-0175">Coiled coil</keyword>
<accession>A0AA36D6D2</accession>
<name>A0AA36D6D2_9BILA</name>
<evidence type="ECO:0000259" key="5">
    <source>
        <dbReference type="Pfam" id="PF10474"/>
    </source>
</evidence>
<sequence length="891" mass="101265">MEKLREELSSRLAQLGSSLASSNEDAIMDDMVDYVPSPYEGPSTSAEVETTRILKKQPRMIPRTDALNEDEIVDSINAKYFIDDEEFDAITYELKKLSTSNELLEDIEREKLKLKTQLGVVSKRIAKLILEKSPDYSTQLETFSEIRKYLHELNVRVTGIRSILGEAKRRTGNALKILENEEEKDRLLKLKETLYVDCQFPQAIELCASVKEAASEYLEFDAVTDLMDKLDNTTQLIERELSATIPQLLVRFDADRYAFVSTAYNILEKQQEGAEDFVGKVSIALEGTARTLLIDNISAQLPSMAEQLEINELAKRLKPENVPLVFHQMGMMLCKILSNYQAMLRHHIEEDERADLLRGETSTEKGPFQLALRAHLPQAFNTAAEILASLLSPHDLSHASFDELLLIVDQANKFRRFGIAHFGADPDSLLRLLEAQALTFFERFHAERLGELCMFLENEVFALCPVPYQFTIFDLQEFSFLKEVRPEEMNDRSSDSSDFGYMVMRPDSPNPFSQKHSRSQLNSVSSINGKEAELPTPTTHRDLLSNYSEPADHVPPNLCNTALNLLRFFGRYMKMTTLVPTIAARSVPAITQLFNFFLYSIYSFFGRDGVDVGEVSPTLKKVLEAVKGSIQLHADGTHINLASLSCAIQLQYPDQLFAASERIMAFESLEFVARQLDLMRPVIETMTPEDSLLDYLEQFHSQTLSVVPEVRTLVLSCISSKALKFPVFVQQISQTRWDISDLKSQHSAYVDFLLQDIDIFVRRLEAVAMCVNVTVETRRLFWDRLIYYTFRALVQGYCESGGKCTSEGRALMQLDFQHLLGKLEHISGLKPVPHTAFVDAYIKAYYLPEASLEQWMCQHSEYSQRQLVSLLNTASHVSKKARQRIASALDL</sequence>
<dbReference type="Proteomes" id="UP001177023">
    <property type="component" value="Unassembled WGS sequence"/>
</dbReference>
<evidence type="ECO:0000256" key="4">
    <source>
        <dbReference type="SAM" id="MobiDB-lite"/>
    </source>
</evidence>
<dbReference type="PANTHER" id="PTHR13258:SF0">
    <property type="entry name" value="SYNDETIN"/>
    <property type="match status" value="1"/>
</dbReference>
<dbReference type="GO" id="GO:0042147">
    <property type="term" value="P:retrograde transport, endosome to Golgi"/>
    <property type="evidence" value="ECO:0007669"/>
    <property type="project" value="InterPro"/>
</dbReference>
<dbReference type="EMBL" id="CATQJA010002662">
    <property type="protein sequence ID" value="CAJ0580644.1"/>
    <property type="molecule type" value="Genomic_DNA"/>
</dbReference>
<dbReference type="PANTHER" id="PTHR13258">
    <property type="entry name" value="SYNDETIN"/>
    <property type="match status" value="1"/>
</dbReference>
<dbReference type="InterPro" id="IPR019515">
    <property type="entry name" value="VPS54_N"/>
</dbReference>
<reference evidence="7" key="1">
    <citation type="submission" date="2023-06" db="EMBL/GenBank/DDBJ databases">
        <authorList>
            <person name="Delattre M."/>
        </authorList>
    </citation>
    <scope>NUCLEOTIDE SEQUENCE</scope>
    <source>
        <strain evidence="7">AF72</strain>
    </source>
</reference>
<proteinExistence type="predicted"/>
<feature type="domain" description="Vacuolar protein sorting-associated protein 54 N-terminal" evidence="6">
    <location>
        <begin position="73"/>
        <end position="344"/>
    </location>
</feature>
<dbReference type="GO" id="GO:1990745">
    <property type="term" value="C:EARP complex"/>
    <property type="evidence" value="ECO:0007669"/>
    <property type="project" value="InterPro"/>
</dbReference>
<evidence type="ECO:0000259" key="6">
    <source>
        <dbReference type="Pfam" id="PF10475"/>
    </source>
</evidence>
<gene>
    <name evidence="7" type="ORF">MSPICULIGERA_LOCUS18836</name>
</gene>
<dbReference type="GO" id="GO:0000149">
    <property type="term" value="F:SNARE binding"/>
    <property type="evidence" value="ECO:0007669"/>
    <property type="project" value="TreeGrafter"/>
</dbReference>
<feature type="compositionally biased region" description="Polar residues" evidence="4">
    <location>
        <begin position="510"/>
        <end position="528"/>
    </location>
</feature>
<dbReference type="Pfam" id="PF10474">
    <property type="entry name" value="Syndetin_C"/>
    <property type="match status" value="1"/>
</dbReference>
<feature type="region of interest" description="Disordered" evidence="4">
    <location>
        <begin position="509"/>
        <end position="547"/>
    </location>
</feature>
<evidence type="ECO:0008006" key="9">
    <source>
        <dbReference type="Google" id="ProtNLM"/>
    </source>
</evidence>